<keyword evidence="7" id="KW-0234">DNA repair</keyword>
<dbReference type="InterPro" id="IPR011545">
    <property type="entry name" value="DEAD/DEAH_box_helicase_dom"/>
</dbReference>
<comment type="caution">
    <text evidence="10">The sequence shown here is derived from an EMBL/GenBank/DDBJ whole genome shotgun (WGS) entry which is preliminary data.</text>
</comment>
<keyword evidence="2" id="KW-0227">DNA damage</keyword>
<proteinExistence type="predicted"/>
<dbReference type="CDD" id="cd04488">
    <property type="entry name" value="RecG_wedge_OBF"/>
    <property type="match status" value="1"/>
</dbReference>
<keyword evidence="5" id="KW-0067">ATP-binding</keyword>
<dbReference type="PROSITE" id="PS51192">
    <property type="entry name" value="HELICASE_ATP_BIND_1"/>
    <property type="match status" value="1"/>
</dbReference>
<evidence type="ECO:0000256" key="7">
    <source>
        <dbReference type="ARBA" id="ARBA00023204"/>
    </source>
</evidence>
<dbReference type="EMBL" id="LCEW01000054">
    <property type="protein sequence ID" value="KKS78701.1"/>
    <property type="molecule type" value="Genomic_DNA"/>
</dbReference>
<dbReference type="SUPFAM" id="SSF50249">
    <property type="entry name" value="Nucleic acid-binding proteins"/>
    <property type="match status" value="1"/>
</dbReference>
<dbReference type="STRING" id="1618369.UV54_C0054G0007"/>
<dbReference type="Proteomes" id="UP000034213">
    <property type="component" value="Unassembled WGS sequence"/>
</dbReference>
<dbReference type="PROSITE" id="PS51194">
    <property type="entry name" value="HELICASE_CTER"/>
    <property type="match status" value="1"/>
</dbReference>
<dbReference type="GO" id="GO:0016787">
    <property type="term" value="F:hydrolase activity"/>
    <property type="evidence" value="ECO:0007669"/>
    <property type="project" value="UniProtKB-KW"/>
</dbReference>
<evidence type="ECO:0000256" key="5">
    <source>
        <dbReference type="ARBA" id="ARBA00022840"/>
    </source>
</evidence>
<evidence type="ECO:0000256" key="6">
    <source>
        <dbReference type="ARBA" id="ARBA00023125"/>
    </source>
</evidence>
<dbReference type="GO" id="GO:0003677">
    <property type="term" value="F:DNA binding"/>
    <property type="evidence" value="ECO:0007669"/>
    <property type="project" value="UniProtKB-KW"/>
</dbReference>
<dbReference type="PANTHER" id="PTHR47964">
    <property type="entry name" value="ATP-DEPENDENT DNA HELICASE HOMOLOG RECG, CHLOROPLASTIC"/>
    <property type="match status" value="1"/>
</dbReference>
<evidence type="ECO:0000313" key="10">
    <source>
        <dbReference type="EMBL" id="KKS78701.1"/>
    </source>
</evidence>
<keyword evidence="1" id="KW-0547">Nucleotide-binding</keyword>
<dbReference type="InterPro" id="IPR012340">
    <property type="entry name" value="NA-bd_OB-fold"/>
</dbReference>
<feature type="domain" description="Helicase ATP-binding" evidence="8">
    <location>
        <begin position="277"/>
        <end position="422"/>
    </location>
</feature>
<evidence type="ECO:0000256" key="3">
    <source>
        <dbReference type="ARBA" id="ARBA00022801"/>
    </source>
</evidence>
<dbReference type="Pfam" id="PF00271">
    <property type="entry name" value="Helicase_C"/>
    <property type="match status" value="1"/>
</dbReference>
<feature type="domain" description="Helicase C-terminal" evidence="9">
    <location>
        <begin position="441"/>
        <end position="608"/>
    </location>
</feature>
<dbReference type="GO" id="GO:0003678">
    <property type="term" value="F:DNA helicase activity"/>
    <property type="evidence" value="ECO:0007669"/>
    <property type="project" value="TreeGrafter"/>
</dbReference>
<dbReference type="GO" id="GO:0005524">
    <property type="term" value="F:ATP binding"/>
    <property type="evidence" value="ECO:0007669"/>
    <property type="project" value="UniProtKB-KW"/>
</dbReference>
<dbReference type="PATRIC" id="fig|1618369.3.peg.689"/>
<accession>A0A0G1E6P8</accession>
<evidence type="ECO:0000259" key="9">
    <source>
        <dbReference type="PROSITE" id="PS51194"/>
    </source>
</evidence>
<dbReference type="Gene3D" id="2.40.50.140">
    <property type="entry name" value="Nucleic acid-binding proteins"/>
    <property type="match status" value="1"/>
</dbReference>
<dbReference type="InterPro" id="IPR047112">
    <property type="entry name" value="RecG/Mfd"/>
</dbReference>
<dbReference type="SUPFAM" id="SSF52540">
    <property type="entry name" value="P-loop containing nucleoside triphosphate hydrolases"/>
    <property type="match status" value="2"/>
</dbReference>
<dbReference type="AlphaFoldDB" id="A0A0G1E6P8"/>
<dbReference type="InterPro" id="IPR014001">
    <property type="entry name" value="Helicase_ATP-bd"/>
</dbReference>
<dbReference type="InterPro" id="IPR001650">
    <property type="entry name" value="Helicase_C-like"/>
</dbReference>
<evidence type="ECO:0000256" key="2">
    <source>
        <dbReference type="ARBA" id="ARBA00022763"/>
    </source>
</evidence>
<dbReference type="Gene3D" id="3.40.50.300">
    <property type="entry name" value="P-loop containing nucleotide triphosphate hydrolases"/>
    <property type="match status" value="3"/>
</dbReference>
<evidence type="ECO:0000256" key="4">
    <source>
        <dbReference type="ARBA" id="ARBA00022806"/>
    </source>
</evidence>
<gene>
    <name evidence="10" type="ORF">UV54_C0054G0007</name>
</gene>
<reference evidence="10 11" key="1">
    <citation type="journal article" date="2015" name="Nature">
        <title>rRNA introns, odd ribosomes, and small enigmatic genomes across a large radiation of phyla.</title>
        <authorList>
            <person name="Brown C.T."/>
            <person name="Hug L.A."/>
            <person name="Thomas B.C."/>
            <person name="Sharon I."/>
            <person name="Castelle C.J."/>
            <person name="Singh A."/>
            <person name="Wilkins M.J."/>
            <person name="Williams K.H."/>
            <person name="Banfield J.F."/>
        </authorList>
    </citation>
    <scope>NUCLEOTIDE SEQUENCE [LARGE SCALE GENOMIC DNA]</scope>
</reference>
<dbReference type="SMART" id="SM00487">
    <property type="entry name" value="DEXDc"/>
    <property type="match status" value="1"/>
</dbReference>
<dbReference type="InterPro" id="IPR027417">
    <property type="entry name" value="P-loop_NTPase"/>
</dbReference>
<dbReference type="Pfam" id="PF17191">
    <property type="entry name" value="RecG_wedge"/>
    <property type="match status" value="1"/>
</dbReference>
<dbReference type="SMART" id="SM00490">
    <property type="entry name" value="HELICc"/>
    <property type="match status" value="1"/>
</dbReference>
<dbReference type="PANTHER" id="PTHR47964:SF1">
    <property type="entry name" value="ATP-DEPENDENT DNA HELICASE HOMOLOG RECG, CHLOROPLASTIC"/>
    <property type="match status" value="1"/>
</dbReference>
<keyword evidence="3" id="KW-0378">Hydrolase</keyword>
<dbReference type="InterPro" id="IPR033454">
    <property type="entry name" value="RecG_wedge"/>
</dbReference>
<evidence type="ECO:0000259" key="8">
    <source>
        <dbReference type="PROSITE" id="PS51192"/>
    </source>
</evidence>
<keyword evidence="4 10" id="KW-0347">Helicase</keyword>
<name>A0A0G1E6P8_9BACT</name>
<dbReference type="Pfam" id="PF00270">
    <property type="entry name" value="DEAD"/>
    <property type="match status" value="1"/>
</dbReference>
<dbReference type="GO" id="GO:0006281">
    <property type="term" value="P:DNA repair"/>
    <property type="evidence" value="ECO:0007669"/>
    <property type="project" value="UniProtKB-KW"/>
</dbReference>
<keyword evidence="6" id="KW-0238">DNA-binding</keyword>
<protein>
    <submittedName>
        <fullName evidence="10">ATP-dependent DNA helicase RecG</fullName>
    </submittedName>
</protein>
<evidence type="ECO:0000313" key="11">
    <source>
        <dbReference type="Proteomes" id="UP000034213"/>
    </source>
</evidence>
<organism evidence="10 11">
    <name type="scientific">Candidatus Beckwithbacteria bacterium GW2011_GWA2_43_10</name>
    <dbReference type="NCBI Taxonomy" id="1618369"/>
    <lineage>
        <taxon>Bacteria</taxon>
        <taxon>Candidatus Beckwithiibacteriota</taxon>
    </lineage>
</organism>
<evidence type="ECO:0000256" key="1">
    <source>
        <dbReference type="ARBA" id="ARBA00022741"/>
    </source>
</evidence>
<sequence>MNLNTPITDILRLTDAREKALVRFGVKTIKDLLWHFPARYEELAERKILAETNENEKATFFGKILEIKLGKTWKKRTPICKAQFSDGTSSANLVWFHQPFVANMLKKDDAVAITGKISRKKENIYIANPIFEKINPNETETLTNELLPIYPETRGLSSRWFRFAIQKAMKKIIDSEEIQEFIPGYILNRYHLPSLKNALVYIHAPKEIKDAEAARKRFSFEEIFLIQLTRIRRRLNYEKENSFEINTSKKELEQFLNRLNFKLTSSQRRAIEYITKDFSKKSPMARLLEGDVGSGKTVVAAAAAYLTINSGYQVAYMAPTEVLARQLFESFIQHFIGLNIKIGLITLIGTHAIIQEKVKFKNLALVIIDEQHRFGTSQRAKLAKKRAESNLSLAPHLLSMTATPIPRTLALTVYGDLDITLLDEMPPDRKEIITEIIPPDMRETAYEKIKEEVEENHQAFIICPRIEPRDPSKENLLSLSMKAVKEEAERLSKKIFPQYKIGALHGKMKLSDKEKTMADFIKGEIKILVATSVIEVGVNVPNATVIVIEGAERFGLAQLHQLRGRVRRSVHRPYCFIFTESKSLRTKERLKALETAKNGFELAEYDLQFRGAGALAGKNQWGLSDVGMDALRNLKMVEAARLEAQNILEKDSELKEHPLIKQKMEQLGFDIHFE</sequence>